<accession>A0A3D8J2Y7</accession>
<dbReference type="OrthoDB" id="5329940at2"/>
<reference evidence="1 2" key="1">
    <citation type="submission" date="2018-04" db="EMBL/GenBank/DDBJ databases">
        <title>Novel Campyloabacter and Helicobacter Species and Strains.</title>
        <authorList>
            <person name="Mannion A.J."/>
            <person name="Shen Z."/>
            <person name="Fox J.G."/>
        </authorList>
    </citation>
    <scope>NUCLEOTIDE SEQUENCE [LARGE SCALE GENOMIC DNA]</scope>
    <source>
        <strain evidence="1 2">MIT 04-9366</strain>
    </source>
</reference>
<evidence type="ECO:0000313" key="2">
    <source>
        <dbReference type="Proteomes" id="UP000257045"/>
    </source>
</evidence>
<dbReference type="AlphaFoldDB" id="A0A3D8J2Y7"/>
<dbReference type="NCBIfam" id="NF041917">
    <property type="entry name" value="HP0729_fam"/>
    <property type="match status" value="1"/>
</dbReference>
<keyword evidence="1" id="KW-0547">Nucleotide-binding</keyword>
<protein>
    <submittedName>
        <fullName evidence="1">ATP-binding protein</fullName>
    </submittedName>
</protein>
<organism evidence="1 2">
    <name type="scientific">Helicobacter brantae</name>
    <dbReference type="NCBI Taxonomy" id="375927"/>
    <lineage>
        <taxon>Bacteria</taxon>
        <taxon>Pseudomonadati</taxon>
        <taxon>Campylobacterota</taxon>
        <taxon>Epsilonproteobacteria</taxon>
        <taxon>Campylobacterales</taxon>
        <taxon>Helicobacteraceae</taxon>
        <taxon>Helicobacter</taxon>
    </lineage>
</organism>
<sequence>MQNLLILFNPYYQKDVIDSHIAILKDRGAVGFGKIKSKLTSLSTPKELDWDSLSSVSSTSPLQLFLTDYSSLFVAKVVSVSAEIDPTLAPSYYQEKSLEVEAWFVIADMIELVHKDFEKIRDLFLANFTTPDYGNHTYAIYGNSYQYPLKVEMKNEINYFTSNELFYPNIYKSDEFLSIKNNLISYVFGDLGYRLHPESLENLVFAEMEFEKNKEDKLYDFTGVAMRYGKALEMEAYWFFSFFLSLLMRKEERVSNVIFLAYGQKTKVSDFKKVYPGLGAYKVLLANSIIAKTIRDNQLKWASKNIVDNITIIQRVRNRAAHQGKISLNEIEKMRNAILGIGENQVIFDFLRKRLEINKINMGNN</sequence>
<name>A0A3D8J2Y7_9HELI</name>
<dbReference type="Proteomes" id="UP000257045">
    <property type="component" value="Unassembled WGS sequence"/>
</dbReference>
<gene>
    <name evidence="1" type="ORF">CQA58_02005</name>
</gene>
<dbReference type="InterPro" id="IPR049682">
    <property type="entry name" value="HP0729-like"/>
</dbReference>
<keyword evidence="2" id="KW-1185">Reference proteome</keyword>
<comment type="caution">
    <text evidence="1">The sequence shown here is derived from an EMBL/GenBank/DDBJ whole genome shotgun (WGS) entry which is preliminary data.</text>
</comment>
<dbReference type="EMBL" id="NXLV01000002">
    <property type="protein sequence ID" value="RDU71839.1"/>
    <property type="molecule type" value="Genomic_DNA"/>
</dbReference>
<dbReference type="GO" id="GO:0005524">
    <property type="term" value="F:ATP binding"/>
    <property type="evidence" value="ECO:0007669"/>
    <property type="project" value="UniProtKB-KW"/>
</dbReference>
<keyword evidence="1" id="KW-0067">ATP-binding</keyword>
<dbReference type="RefSeq" id="WP_115569049.1">
    <property type="nucleotide sequence ID" value="NZ_NXLV01000002.1"/>
</dbReference>
<evidence type="ECO:0000313" key="1">
    <source>
        <dbReference type="EMBL" id="RDU71839.1"/>
    </source>
</evidence>
<proteinExistence type="predicted"/>